<feature type="coiled-coil region" evidence="1">
    <location>
        <begin position="146"/>
        <end position="187"/>
    </location>
</feature>
<name>A0ABN9VGQ2_9DINO</name>
<feature type="non-terminal residue" evidence="2">
    <location>
        <position position="1"/>
    </location>
</feature>
<dbReference type="Proteomes" id="UP001189429">
    <property type="component" value="Unassembled WGS sequence"/>
</dbReference>
<gene>
    <name evidence="2" type="ORF">PCOR1329_LOCUS57877</name>
</gene>
<organism evidence="2 3">
    <name type="scientific">Prorocentrum cordatum</name>
    <dbReference type="NCBI Taxonomy" id="2364126"/>
    <lineage>
        <taxon>Eukaryota</taxon>
        <taxon>Sar</taxon>
        <taxon>Alveolata</taxon>
        <taxon>Dinophyceae</taxon>
        <taxon>Prorocentrales</taxon>
        <taxon>Prorocentraceae</taxon>
        <taxon>Prorocentrum</taxon>
    </lineage>
</organism>
<evidence type="ECO:0000256" key="1">
    <source>
        <dbReference type="SAM" id="Coils"/>
    </source>
</evidence>
<comment type="caution">
    <text evidence="2">The sequence shown here is derived from an EMBL/GenBank/DDBJ whole genome shotgun (WGS) entry which is preliminary data.</text>
</comment>
<accession>A0ABN9VGQ2</accession>
<evidence type="ECO:0000313" key="3">
    <source>
        <dbReference type="Proteomes" id="UP001189429"/>
    </source>
</evidence>
<reference evidence="2" key="1">
    <citation type="submission" date="2023-10" db="EMBL/GenBank/DDBJ databases">
        <authorList>
            <person name="Chen Y."/>
            <person name="Shah S."/>
            <person name="Dougan E. K."/>
            <person name="Thang M."/>
            <person name="Chan C."/>
        </authorList>
    </citation>
    <scope>NUCLEOTIDE SEQUENCE [LARGE SCALE GENOMIC DNA]</scope>
</reference>
<keyword evidence="3" id="KW-1185">Reference proteome</keyword>
<protein>
    <submittedName>
        <fullName evidence="2">Uncharacterized protein</fullName>
    </submittedName>
</protein>
<sequence>GWGLGVRRSRRPARWPFLETPSPAVSMRVSPIRRPALPLPARPRARASPPPLGRSLAVAARRRARLKRRDVACTPHASEPLAQGMKMAVAFVLSAMALAPWARAQGPTPVQKVIELMEGMLAKGKEDKKAEQVGYAAFKQFCEDTETETSRNIEEAEMKIETLKADIEKFKAEAARLKEEADLLDGDIAAWTGDEAAATKFDWRRADKPLKSGAC</sequence>
<proteinExistence type="predicted"/>
<evidence type="ECO:0000313" key="2">
    <source>
        <dbReference type="EMBL" id="CAK0872389.1"/>
    </source>
</evidence>
<keyword evidence="1" id="KW-0175">Coiled coil</keyword>
<dbReference type="EMBL" id="CAUYUJ010017168">
    <property type="protein sequence ID" value="CAK0872389.1"/>
    <property type="molecule type" value="Genomic_DNA"/>
</dbReference>